<dbReference type="GeneID" id="101857824"/>
<evidence type="ECO:0000313" key="2">
    <source>
        <dbReference type="Proteomes" id="UP000694888"/>
    </source>
</evidence>
<feature type="compositionally biased region" description="Basic and acidic residues" evidence="1">
    <location>
        <begin position="176"/>
        <end position="193"/>
    </location>
</feature>
<organism evidence="2 3">
    <name type="scientific">Aplysia californica</name>
    <name type="common">California sea hare</name>
    <dbReference type="NCBI Taxonomy" id="6500"/>
    <lineage>
        <taxon>Eukaryota</taxon>
        <taxon>Metazoa</taxon>
        <taxon>Spiralia</taxon>
        <taxon>Lophotrochozoa</taxon>
        <taxon>Mollusca</taxon>
        <taxon>Gastropoda</taxon>
        <taxon>Heterobranchia</taxon>
        <taxon>Euthyneura</taxon>
        <taxon>Tectipleura</taxon>
        <taxon>Aplysiida</taxon>
        <taxon>Aplysioidea</taxon>
        <taxon>Aplysiidae</taxon>
        <taxon>Aplysia</taxon>
    </lineage>
</organism>
<sequence>MSDFRGRGMRGGRSRGGPPRGGFRGGRGGFSSDRERGRGGFGRGRGRGDGFSRGRGGPPSDSYIARHLSRDDDSPPRKSSLLSRGYDSSDRDRGPPMGRRDRYEDSYERGPPPSRSRDPYPSPPRDSSRILDRLSPPRSSLRDRDYGPSSRDYPSSRGDYLPSRSYSPPRDSGFSSHRDTFRSSLREDDRDSFSRPSPRDYPSSRMPSDYGSDRPPRDFRDSPRDYGASSRDYPPRNSDFRSSLGGRGDFRDLPPRDRLSSRDYDNGRDYHSRSGHSDRPVHMDRDYGSSRFSKLDDRSPGRGPREYRGRGAPRGMRGGRDDRGGRGGGFMNGFTELGMPWTMFVSSAA</sequence>
<feature type="region of interest" description="Disordered" evidence="1">
    <location>
        <begin position="1"/>
        <end position="332"/>
    </location>
</feature>
<gene>
    <name evidence="3" type="primary">LOC101857824</name>
</gene>
<evidence type="ECO:0000256" key="1">
    <source>
        <dbReference type="SAM" id="MobiDB-lite"/>
    </source>
</evidence>
<proteinExistence type="predicted"/>
<accession>A0ABM1W098</accession>
<feature type="compositionally biased region" description="Pro residues" evidence="1">
    <location>
        <begin position="110"/>
        <end position="124"/>
    </location>
</feature>
<feature type="compositionally biased region" description="Basic and acidic residues" evidence="1">
    <location>
        <begin position="211"/>
        <end position="224"/>
    </location>
</feature>
<feature type="compositionally biased region" description="Basic and acidic residues" evidence="1">
    <location>
        <begin position="248"/>
        <end position="309"/>
    </location>
</feature>
<feature type="compositionally biased region" description="Gly residues" evidence="1">
    <location>
        <begin position="14"/>
        <end position="29"/>
    </location>
</feature>
<feature type="compositionally biased region" description="Low complexity" evidence="1">
    <location>
        <begin position="194"/>
        <end position="209"/>
    </location>
</feature>
<dbReference type="RefSeq" id="XP_035828091.1">
    <property type="nucleotide sequence ID" value="XM_035972198.1"/>
</dbReference>
<keyword evidence="2" id="KW-1185">Reference proteome</keyword>
<evidence type="ECO:0000313" key="3">
    <source>
        <dbReference type="RefSeq" id="XP_035828091.1"/>
    </source>
</evidence>
<protein>
    <submittedName>
        <fullName evidence="3">RNA-binding motif protein, X chromosome isoform X4</fullName>
    </submittedName>
</protein>
<dbReference type="Proteomes" id="UP000694888">
    <property type="component" value="Unplaced"/>
</dbReference>
<reference evidence="3" key="1">
    <citation type="submission" date="2025-08" db="UniProtKB">
        <authorList>
            <consortium name="RefSeq"/>
        </authorList>
    </citation>
    <scope>IDENTIFICATION</scope>
</reference>
<feature type="compositionally biased region" description="Basic and acidic residues" evidence="1">
    <location>
        <begin position="87"/>
        <end position="108"/>
    </location>
</feature>
<name>A0ABM1W098_APLCA</name>